<dbReference type="Gene3D" id="1.10.3720.10">
    <property type="entry name" value="MetI-like"/>
    <property type="match status" value="1"/>
</dbReference>
<evidence type="ECO:0000256" key="4">
    <source>
        <dbReference type="ARBA" id="ARBA00022692"/>
    </source>
</evidence>
<dbReference type="InterPro" id="IPR035906">
    <property type="entry name" value="MetI-like_sf"/>
</dbReference>
<organism evidence="9 10">
    <name type="scientific">Williamsia sterculiae</name>
    <dbReference type="NCBI Taxonomy" id="1344003"/>
    <lineage>
        <taxon>Bacteria</taxon>
        <taxon>Bacillati</taxon>
        <taxon>Actinomycetota</taxon>
        <taxon>Actinomycetes</taxon>
        <taxon>Mycobacteriales</taxon>
        <taxon>Nocardiaceae</taxon>
        <taxon>Williamsia</taxon>
    </lineage>
</organism>
<proteinExistence type="inferred from homology"/>
<dbReference type="CDD" id="cd06261">
    <property type="entry name" value="TM_PBP2"/>
    <property type="match status" value="1"/>
</dbReference>
<accession>A0A1N7HD52</accession>
<dbReference type="SUPFAM" id="SSF161098">
    <property type="entry name" value="MetI-like"/>
    <property type="match status" value="1"/>
</dbReference>
<evidence type="ECO:0000256" key="3">
    <source>
        <dbReference type="ARBA" id="ARBA00022475"/>
    </source>
</evidence>
<name>A0A1N7HD52_9NOCA</name>
<comment type="subcellular location">
    <subcellularLocation>
        <location evidence="1 7">Cell membrane</location>
        <topology evidence="1 7">Multi-pass membrane protein</topology>
    </subcellularLocation>
</comment>
<comment type="similarity">
    <text evidence="7">Belongs to the binding-protein-dependent transport system permease family.</text>
</comment>
<dbReference type="RefSeq" id="WP_076482792.1">
    <property type="nucleotide sequence ID" value="NZ_FTNT01000015.1"/>
</dbReference>
<dbReference type="InterPro" id="IPR000515">
    <property type="entry name" value="MetI-like"/>
</dbReference>
<protein>
    <submittedName>
        <fullName evidence="9">Peptide/nickel transport system permease protein</fullName>
    </submittedName>
</protein>
<keyword evidence="3" id="KW-1003">Cell membrane</keyword>
<keyword evidence="6 7" id="KW-0472">Membrane</keyword>
<dbReference type="PROSITE" id="PS51257">
    <property type="entry name" value="PROKAR_LIPOPROTEIN"/>
    <property type="match status" value="1"/>
</dbReference>
<dbReference type="AlphaFoldDB" id="A0A1N7HD52"/>
<keyword evidence="4 7" id="KW-0812">Transmembrane</keyword>
<dbReference type="PROSITE" id="PS50928">
    <property type="entry name" value="ABC_TM1"/>
    <property type="match status" value="1"/>
</dbReference>
<evidence type="ECO:0000256" key="1">
    <source>
        <dbReference type="ARBA" id="ARBA00004651"/>
    </source>
</evidence>
<reference evidence="9 10" key="1">
    <citation type="submission" date="2017-01" db="EMBL/GenBank/DDBJ databases">
        <authorList>
            <person name="Mah S.A."/>
            <person name="Swanson W.J."/>
            <person name="Moy G.W."/>
            <person name="Vacquier V.D."/>
        </authorList>
    </citation>
    <scope>NUCLEOTIDE SEQUENCE [LARGE SCALE GENOMIC DNA]</scope>
    <source>
        <strain evidence="9 10">CPCC 203464</strain>
    </source>
</reference>
<dbReference type="Proteomes" id="UP000186218">
    <property type="component" value="Unassembled WGS sequence"/>
</dbReference>
<feature type="transmembrane region" description="Helical" evidence="7">
    <location>
        <begin position="113"/>
        <end position="131"/>
    </location>
</feature>
<feature type="transmembrane region" description="Helical" evidence="7">
    <location>
        <begin position="246"/>
        <end position="266"/>
    </location>
</feature>
<keyword evidence="2 7" id="KW-0813">Transport</keyword>
<dbReference type="OrthoDB" id="9812701at2"/>
<keyword evidence="10" id="KW-1185">Reference proteome</keyword>
<evidence type="ECO:0000256" key="5">
    <source>
        <dbReference type="ARBA" id="ARBA00022989"/>
    </source>
</evidence>
<keyword evidence="5 7" id="KW-1133">Transmembrane helix</keyword>
<evidence type="ECO:0000256" key="6">
    <source>
        <dbReference type="ARBA" id="ARBA00023136"/>
    </source>
</evidence>
<dbReference type="InterPro" id="IPR050366">
    <property type="entry name" value="BP-dependent_transpt_permease"/>
</dbReference>
<evidence type="ECO:0000256" key="7">
    <source>
        <dbReference type="RuleBase" id="RU363032"/>
    </source>
</evidence>
<dbReference type="PANTHER" id="PTHR43386">
    <property type="entry name" value="OLIGOPEPTIDE TRANSPORT SYSTEM PERMEASE PROTEIN APPC"/>
    <property type="match status" value="1"/>
</dbReference>
<feature type="transmembrane region" description="Helical" evidence="7">
    <location>
        <begin position="195"/>
        <end position="220"/>
    </location>
</feature>
<dbReference type="GO" id="GO:0055085">
    <property type="term" value="P:transmembrane transport"/>
    <property type="evidence" value="ECO:0007669"/>
    <property type="project" value="InterPro"/>
</dbReference>
<evidence type="ECO:0000313" key="9">
    <source>
        <dbReference type="EMBL" id="SIS22742.1"/>
    </source>
</evidence>
<feature type="domain" description="ABC transmembrane type-1" evidence="8">
    <location>
        <begin position="75"/>
        <end position="263"/>
    </location>
</feature>
<dbReference type="STRING" id="1344003.SAMN05445060_4013"/>
<dbReference type="GO" id="GO:0005886">
    <property type="term" value="C:plasma membrane"/>
    <property type="evidence" value="ECO:0007669"/>
    <property type="project" value="UniProtKB-SubCell"/>
</dbReference>
<dbReference type="PANTHER" id="PTHR43386:SF25">
    <property type="entry name" value="PEPTIDE ABC TRANSPORTER PERMEASE PROTEIN"/>
    <property type="match status" value="1"/>
</dbReference>
<feature type="transmembrane region" description="Helical" evidence="7">
    <location>
        <begin position="79"/>
        <end position="101"/>
    </location>
</feature>
<feature type="transmembrane region" description="Helical" evidence="7">
    <location>
        <begin position="137"/>
        <end position="156"/>
    </location>
</feature>
<gene>
    <name evidence="9" type="ORF">SAMN05445060_4013</name>
</gene>
<evidence type="ECO:0000313" key="10">
    <source>
        <dbReference type="Proteomes" id="UP000186218"/>
    </source>
</evidence>
<sequence>MTATTRTRRRIPVTLVVGLVLIAVVVACGLLAPVLAGHDPLRQVPGENLLSPSGSHPLGTDELDRDVFARVLYGIRTTLTVLVIAIPIGAVVGTLLGLLAASGRIADTVTSRAFDVVFAFPAIILGITVTALRGPGIATVIIAIAITEIPLFGRVMRASALRVRTQPYVESARLAGASKVRIVRSHVLPNAVEPLIVQIALSLSLAVFVESAMSFIGVGVRPPRPSLGSTLAEAVYNWDVNPGYPLGPLVTIVALSLGFLLIAQGVGEVRRG</sequence>
<dbReference type="Pfam" id="PF00528">
    <property type="entry name" value="BPD_transp_1"/>
    <property type="match status" value="1"/>
</dbReference>
<evidence type="ECO:0000259" key="8">
    <source>
        <dbReference type="PROSITE" id="PS50928"/>
    </source>
</evidence>
<dbReference type="EMBL" id="FTNT01000015">
    <property type="protein sequence ID" value="SIS22742.1"/>
    <property type="molecule type" value="Genomic_DNA"/>
</dbReference>
<evidence type="ECO:0000256" key="2">
    <source>
        <dbReference type="ARBA" id="ARBA00022448"/>
    </source>
</evidence>